<keyword evidence="3" id="KW-1185">Reference proteome</keyword>
<accession>A0ABR2JXH6</accession>
<evidence type="ECO:0000313" key="3">
    <source>
        <dbReference type="Proteomes" id="UP001470230"/>
    </source>
</evidence>
<gene>
    <name evidence="2" type="ORF">M9Y10_045593</name>
</gene>
<sequence>MSDNIDTSEFQLQDEFTENDDQSTLIDIQLSSGVIRLQTFQFLKYSVAFQKECFSNDKSNNLIEKLQHVRENSGISEKSLITFIKLLRDEKINITNDQFCDLCYLSDTFKVKSLQSCLRKYLYQNSRNIDLIINLMINQPTTESNDTYSKDDFLKDKLVILSENVEECLLNPNFIKLEISTIYNIIENCKKPIQMDLLYEFISKSIEERFILFYFLDLEKLSDSKFNELYENYEKVANQSNKSFYNYLPKNLEYIKKLKEAHELECSFNKQEQLNNSLIELKRKINEIKIKKDEIEEQVKSVIFDTKNSIRSIIESNLLNIYDAFIKSKEFNQLLNFVLQNQSKINSLINSIVQISETEEKKISEKYLQQRSQERINNLTRMTRDLTKNIDNYNDFINKSRELFQFSEFSNNCSILIKLKARLPDSLIEDKNKNPVCFYKLNFPNLAQQHFLKFVIPNDKGSLLMLKFPQSKGHLFLNKLKFNEESIQNAVLKKKDDTIFQSNLNFEYHELYPIKENQDITSFCIENMGQPHHNVPDLIFQDKNWMTKTEFIKKLNNISFSIFDYIIEMQFVFNSKTANAETLKKSRQLYKMVHDFTDKYTNVKFSDGNSCPSLKQPLDDLHDILQQFQSLLLNVSNAMEVFVNRINHS</sequence>
<feature type="coiled-coil region" evidence="1">
    <location>
        <begin position="271"/>
        <end position="298"/>
    </location>
</feature>
<evidence type="ECO:0000313" key="2">
    <source>
        <dbReference type="EMBL" id="KAK8882947.1"/>
    </source>
</evidence>
<protein>
    <submittedName>
        <fullName evidence="2">Uncharacterized protein</fullName>
    </submittedName>
</protein>
<evidence type="ECO:0000256" key="1">
    <source>
        <dbReference type="SAM" id="Coils"/>
    </source>
</evidence>
<name>A0ABR2JXH6_9EUKA</name>
<dbReference type="Proteomes" id="UP001470230">
    <property type="component" value="Unassembled WGS sequence"/>
</dbReference>
<dbReference type="EMBL" id="JAPFFF010000009">
    <property type="protein sequence ID" value="KAK8882947.1"/>
    <property type="molecule type" value="Genomic_DNA"/>
</dbReference>
<organism evidence="2 3">
    <name type="scientific">Tritrichomonas musculus</name>
    <dbReference type="NCBI Taxonomy" id="1915356"/>
    <lineage>
        <taxon>Eukaryota</taxon>
        <taxon>Metamonada</taxon>
        <taxon>Parabasalia</taxon>
        <taxon>Tritrichomonadida</taxon>
        <taxon>Tritrichomonadidae</taxon>
        <taxon>Tritrichomonas</taxon>
    </lineage>
</organism>
<reference evidence="2 3" key="1">
    <citation type="submission" date="2024-04" db="EMBL/GenBank/DDBJ databases">
        <title>Tritrichomonas musculus Genome.</title>
        <authorList>
            <person name="Alves-Ferreira E."/>
            <person name="Grigg M."/>
            <person name="Lorenzi H."/>
            <person name="Galac M."/>
        </authorList>
    </citation>
    <scope>NUCLEOTIDE SEQUENCE [LARGE SCALE GENOMIC DNA]</scope>
    <source>
        <strain evidence="2 3">EAF2021</strain>
    </source>
</reference>
<proteinExistence type="predicted"/>
<keyword evidence="1" id="KW-0175">Coiled coil</keyword>
<comment type="caution">
    <text evidence="2">The sequence shown here is derived from an EMBL/GenBank/DDBJ whole genome shotgun (WGS) entry which is preliminary data.</text>
</comment>